<dbReference type="GO" id="GO:0046923">
    <property type="term" value="F:ER retention sequence binding"/>
    <property type="evidence" value="ECO:0000318"/>
    <property type="project" value="GO_Central"/>
</dbReference>
<proteinExistence type="inferred from homology"/>
<dbReference type="EMBL" id="DS113577">
    <property type="protein sequence ID" value="EAY01140.1"/>
    <property type="molecule type" value="Genomic_DNA"/>
</dbReference>
<dbReference type="GO" id="GO:0005789">
    <property type="term" value="C:endoplasmic reticulum membrane"/>
    <property type="evidence" value="ECO:0007669"/>
    <property type="project" value="UniProtKB-SubCell"/>
</dbReference>
<evidence type="ECO:0000256" key="4">
    <source>
        <dbReference type="ARBA" id="ARBA00022692"/>
    </source>
</evidence>
<dbReference type="GO" id="GO:0005801">
    <property type="term" value="C:cis-Golgi network"/>
    <property type="evidence" value="ECO:0000318"/>
    <property type="project" value="GO_Central"/>
</dbReference>
<dbReference type="PANTHER" id="PTHR10585">
    <property type="entry name" value="ER LUMEN PROTEIN RETAINING RECEPTOR"/>
    <property type="match status" value="1"/>
</dbReference>
<gene>
    <name evidence="12" type="ORF">TVAG_040450</name>
</gene>
<reference evidence="12" key="2">
    <citation type="journal article" date="2007" name="Science">
        <title>Draft genome sequence of the sexually transmitted pathogen Trichomonas vaginalis.</title>
        <authorList>
            <person name="Carlton J.M."/>
            <person name="Hirt R.P."/>
            <person name="Silva J.C."/>
            <person name="Delcher A.L."/>
            <person name="Schatz M."/>
            <person name="Zhao Q."/>
            <person name="Wortman J.R."/>
            <person name="Bidwell S.L."/>
            <person name="Alsmark U.C.M."/>
            <person name="Besteiro S."/>
            <person name="Sicheritz-Ponten T."/>
            <person name="Noel C.J."/>
            <person name="Dacks J.B."/>
            <person name="Foster P.G."/>
            <person name="Simillion C."/>
            <person name="Van de Peer Y."/>
            <person name="Miranda-Saavedra D."/>
            <person name="Barton G.J."/>
            <person name="Westrop G.D."/>
            <person name="Mueller S."/>
            <person name="Dessi D."/>
            <person name="Fiori P.L."/>
            <person name="Ren Q."/>
            <person name="Paulsen I."/>
            <person name="Zhang H."/>
            <person name="Bastida-Corcuera F.D."/>
            <person name="Simoes-Barbosa A."/>
            <person name="Brown M.T."/>
            <person name="Hayes R.D."/>
            <person name="Mukherjee M."/>
            <person name="Okumura C.Y."/>
            <person name="Schneider R."/>
            <person name="Smith A.J."/>
            <person name="Vanacova S."/>
            <person name="Villalvazo M."/>
            <person name="Haas B.J."/>
            <person name="Pertea M."/>
            <person name="Feldblyum T.V."/>
            <person name="Utterback T.R."/>
            <person name="Shu C.L."/>
            <person name="Osoegawa K."/>
            <person name="de Jong P.J."/>
            <person name="Hrdy I."/>
            <person name="Horvathova L."/>
            <person name="Zubacova Z."/>
            <person name="Dolezal P."/>
            <person name="Malik S.B."/>
            <person name="Logsdon J.M. Jr."/>
            <person name="Henze K."/>
            <person name="Gupta A."/>
            <person name="Wang C.C."/>
            <person name="Dunne R.L."/>
            <person name="Upcroft J.A."/>
            <person name="Upcroft P."/>
            <person name="White O."/>
            <person name="Salzberg S.L."/>
            <person name="Tang P."/>
            <person name="Chiu C.-H."/>
            <person name="Lee Y.-S."/>
            <person name="Embley T.M."/>
            <person name="Coombs G.H."/>
            <person name="Mottram J.C."/>
            <person name="Tachezy J."/>
            <person name="Fraser-Liggett C.M."/>
            <person name="Johnson P.J."/>
        </authorList>
    </citation>
    <scope>NUCLEOTIDE SEQUENCE [LARGE SCALE GENOMIC DNA]</scope>
    <source>
        <strain evidence="12">G3</strain>
    </source>
</reference>
<dbReference type="STRING" id="5722.A2F1U0"/>
<dbReference type="FunCoup" id="A2F1U0">
    <property type="interactions" value="231"/>
</dbReference>
<feature type="transmembrane region" description="Helical" evidence="11">
    <location>
        <begin position="153"/>
        <end position="170"/>
    </location>
</feature>
<dbReference type="GO" id="GO:0015031">
    <property type="term" value="P:protein transport"/>
    <property type="evidence" value="ECO:0007669"/>
    <property type="project" value="UniProtKB-KW"/>
</dbReference>
<keyword evidence="13" id="KW-1185">Reference proteome</keyword>
<keyword evidence="6" id="KW-0931">ER-Golgi transport</keyword>
<feature type="transmembrane region" description="Helical" evidence="11">
    <location>
        <begin position="30"/>
        <end position="48"/>
    </location>
</feature>
<evidence type="ECO:0000256" key="6">
    <source>
        <dbReference type="ARBA" id="ARBA00022892"/>
    </source>
</evidence>
<comment type="subcellular location">
    <subcellularLocation>
        <location evidence="1">Endoplasmic reticulum membrane</location>
        <topology evidence="1">Multi-pass membrane protein</topology>
    </subcellularLocation>
</comment>
<dbReference type="Proteomes" id="UP000001542">
    <property type="component" value="Unassembled WGS sequence"/>
</dbReference>
<evidence type="ECO:0000256" key="2">
    <source>
        <dbReference type="ARBA" id="ARBA00010120"/>
    </source>
</evidence>
<evidence type="ECO:0000256" key="9">
    <source>
        <dbReference type="ARBA" id="ARBA00023136"/>
    </source>
</evidence>
<dbReference type="GO" id="GO:0005783">
    <property type="term" value="C:endoplasmic reticulum"/>
    <property type="evidence" value="ECO:0000318"/>
    <property type="project" value="GO_Central"/>
</dbReference>
<dbReference type="KEGG" id="tva:4758965"/>
<dbReference type="RefSeq" id="XP_001313992.1">
    <property type="nucleotide sequence ID" value="XM_001313987.1"/>
</dbReference>
<dbReference type="GO" id="GO:0016192">
    <property type="term" value="P:vesicle-mediated transport"/>
    <property type="evidence" value="ECO:0007669"/>
    <property type="project" value="UniProtKB-KW"/>
</dbReference>
<dbReference type="Pfam" id="PF00810">
    <property type="entry name" value="ER_lumen_recept"/>
    <property type="match status" value="1"/>
</dbReference>
<dbReference type="InterPro" id="IPR000133">
    <property type="entry name" value="ER_ret_rcpt"/>
</dbReference>
<evidence type="ECO:0000256" key="8">
    <source>
        <dbReference type="ARBA" id="ARBA00022989"/>
    </source>
</evidence>
<organism evidence="12 13">
    <name type="scientific">Trichomonas vaginalis (strain ATCC PRA-98 / G3)</name>
    <dbReference type="NCBI Taxonomy" id="412133"/>
    <lineage>
        <taxon>Eukaryota</taxon>
        <taxon>Metamonada</taxon>
        <taxon>Parabasalia</taxon>
        <taxon>Trichomonadida</taxon>
        <taxon>Trichomonadidae</taxon>
        <taxon>Trichomonas</taxon>
    </lineage>
</organism>
<evidence type="ECO:0000313" key="12">
    <source>
        <dbReference type="EMBL" id="EAY01140.1"/>
    </source>
</evidence>
<keyword evidence="7" id="KW-0653">Protein transport</keyword>
<evidence type="ECO:0000256" key="7">
    <source>
        <dbReference type="ARBA" id="ARBA00022927"/>
    </source>
</evidence>
<sequence>MQWNIFRYIADFTHLASIVLLLYKMFSRKTCVGVSLKTHILYLSIYLFRYCNPYLFDPPLYNIFFKFTYIISSIVIIALILTKYKRTYEKRHDNFRIIIIYIICLPLAYFTSPSNRIWQLTNCYSLWLEAFAILPQLFLISRSRKVDVMNKEYIFLLSIYRLFYLINWIYKYFTETGSTATYVWITGILQTIIYSDFIYTYIKMKVQGGEFELPY</sequence>
<evidence type="ECO:0000256" key="3">
    <source>
        <dbReference type="ARBA" id="ARBA00022448"/>
    </source>
</evidence>
<evidence type="ECO:0000313" key="13">
    <source>
        <dbReference type="Proteomes" id="UP000001542"/>
    </source>
</evidence>
<keyword evidence="10 12" id="KW-0675">Receptor</keyword>
<comment type="similarity">
    <text evidence="2">Belongs to the ERD2 family.</text>
</comment>
<dbReference type="InParanoid" id="A2F1U0"/>
<name>A2F1U0_TRIV3</name>
<evidence type="ECO:0000256" key="11">
    <source>
        <dbReference type="SAM" id="Phobius"/>
    </source>
</evidence>
<dbReference type="SMR" id="A2F1U0"/>
<keyword evidence="9 11" id="KW-0472">Membrane</keyword>
<evidence type="ECO:0000256" key="10">
    <source>
        <dbReference type="ARBA" id="ARBA00023170"/>
    </source>
</evidence>
<feature type="transmembrane region" description="Helical" evidence="11">
    <location>
        <begin position="94"/>
        <end position="112"/>
    </location>
</feature>
<evidence type="ECO:0000256" key="1">
    <source>
        <dbReference type="ARBA" id="ARBA00004477"/>
    </source>
</evidence>
<feature type="transmembrane region" description="Helical" evidence="11">
    <location>
        <begin position="182"/>
        <end position="202"/>
    </location>
</feature>
<evidence type="ECO:0000256" key="5">
    <source>
        <dbReference type="ARBA" id="ARBA00022824"/>
    </source>
</evidence>
<dbReference type="VEuPathDB" id="TrichDB:TVAGG3_0038010"/>
<feature type="transmembrane region" description="Helical" evidence="11">
    <location>
        <begin position="60"/>
        <end position="82"/>
    </location>
</feature>
<keyword evidence="3" id="KW-0813">Transport</keyword>
<protein>
    <submittedName>
        <fullName evidence="12">ER lumen protein retaining receptor, putative</fullName>
    </submittedName>
</protein>
<keyword evidence="5" id="KW-0256">Endoplasmic reticulum</keyword>
<dbReference type="PRINTS" id="PR00660">
    <property type="entry name" value="ERLUMENR"/>
</dbReference>
<dbReference type="AlphaFoldDB" id="A2F1U0"/>
<accession>A2F1U0</accession>
<feature type="transmembrane region" description="Helical" evidence="11">
    <location>
        <begin position="124"/>
        <end position="141"/>
    </location>
</feature>
<dbReference type="GO" id="GO:0006621">
    <property type="term" value="P:protein retention in ER lumen"/>
    <property type="evidence" value="ECO:0000318"/>
    <property type="project" value="GO_Central"/>
</dbReference>
<dbReference type="eggNOG" id="KOG3106">
    <property type="taxonomic scope" value="Eukaryota"/>
</dbReference>
<dbReference type="OMA" id="QEVLWAF"/>
<reference evidence="12" key="1">
    <citation type="submission" date="2006-10" db="EMBL/GenBank/DDBJ databases">
        <authorList>
            <person name="Amadeo P."/>
            <person name="Zhao Q."/>
            <person name="Wortman J."/>
            <person name="Fraser-Liggett C."/>
            <person name="Carlton J."/>
        </authorList>
    </citation>
    <scope>NUCLEOTIDE SEQUENCE</scope>
    <source>
        <strain evidence="12">G3</strain>
    </source>
</reference>
<dbReference type="OrthoDB" id="7694678at2759"/>
<keyword evidence="4 11" id="KW-0812">Transmembrane</keyword>
<keyword evidence="8 11" id="KW-1133">Transmembrane helix</keyword>
<dbReference type="VEuPathDB" id="TrichDB:TVAG_040450"/>